<evidence type="ECO:0000313" key="2">
    <source>
        <dbReference type="EMBL" id="MBF1305093.1"/>
    </source>
</evidence>
<sequence length="109" mass="13138">MKKEGFRRESPQQSDHPNGIRGIKPWLWYQNTRKYSMRNLRFFIVSKEECICPECKSLLEHREIVPRIQRYPDKEPQWFKIERRQCTNESCGNLGYDEIVAQAIQRGHV</sequence>
<feature type="region of interest" description="Disordered" evidence="1">
    <location>
        <begin position="1"/>
        <end position="22"/>
    </location>
</feature>
<evidence type="ECO:0000313" key="3">
    <source>
        <dbReference type="Proteomes" id="UP000780721"/>
    </source>
</evidence>
<reference evidence="2" key="1">
    <citation type="submission" date="2020-04" db="EMBL/GenBank/DDBJ databases">
        <title>Deep metagenomics examines the oral microbiome during advanced dental caries in children, revealing novel taxa and co-occurrences with host molecules.</title>
        <authorList>
            <person name="Baker J.L."/>
            <person name="Morton J.T."/>
            <person name="Dinis M."/>
            <person name="Alvarez R."/>
            <person name="Tran N.C."/>
            <person name="Knight R."/>
            <person name="Edlund A."/>
        </authorList>
    </citation>
    <scope>NUCLEOTIDE SEQUENCE</scope>
    <source>
        <strain evidence="2">JCVI_48_bin.5</strain>
    </source>
</reference>
<protein>
    <submittedName>
        <fullName evidence="2">Uncharacterized protein</fullName>
    </submittedName>
</protein>
<dbReference type="AlphaFoldDB" id="A0A930H4B2"/>
<proteinExistence type="predicted"/>
<evidence type="ECO:0000256" key="1">
    <source>
        <dbReference type="SAM" id="MobiDB-lite"/>
    </source>
</evidence>
<feature type="compositionally biased region" description="Basic and acidic residues" evidence="1">
    <location>
        <begin position="1"/>
        <end position="10"/>
    </location>
</feature>
<gene>
    <name evidence="2" type="ORF">HXM91_04470</name>
</gene>
<name>A0A930H4B2_9FIRM</name>
<dbReference type="EMBL" id="JABZRB010000097">
    <property type="protein sequence ID" value="MBF1305093.1"/>
    <property type="molecule type" value="Genomic_DNA"/>
</dbReference>
<organism evidence="2 3">
    <name type="scientific">Oribacterium sinus</name>
    <dbReference type="NCBI Taxonomy" id="237576"/>
    <lineage>
        <taxon>Bacteria</taxon>
        <taxon>Bacillati</taxon>
        <taxon>Bacillota</taxon>
        <taxon>Clostridia</taxon>
        <taxon>Lachnospirales</taxon>
        <taxon>Lachnospiraceae</taxon>
        <taxon>Oribacterium</taxon>
    </lineage>
</organism>
<accession>A0A930H4B2</accession>
<dbReference type="Proteomes" id="UP000780721">
    <property type="component" value="Unassembled WGS sequence"/>
</dbReference>
<comment type="caution">
    <text evidence="2">The sequence shown here is derived from an EMBL/GenBank/DDBJ whole genome shotgun (WGS) entry which is preliminary data.</text>
</comment>